<dbReference type="SUPFAM" id="SSF50494">
    <property type="entry name" value="Trypsin-like serine proteases"/>
    <property type="match status" value="1"/>
</dbReference>
<dbReference type="InterPro" id="IPR011782">
    <property type="entry name" value="Pept_S1C_Do"/>
</dbReference>
<dbReference type="InterPro" id="IPR036034">
    <property type="entry name" value="PDZ_sf"/>
</dbReference>
<evidence type="ECO:0000256" key="6">
    <source>
        <dbReference type="ARBA" id="ARBA00022825"/>
    </source>
</evidence>
<reference evidence="11 16" key="3">
    <citation type="journal article" date="2018" name="Nat. Biotechnol.">
        <title>A standardized bacterial taxonomy based on genome phylogeny substantially revises the tree of life.</title>
        <authorList>
            <person name="Parks D.H."/>
            <person name="Chuvochina M."/>
            <person name="Waite D.W."/>
            <person name="Rinke C."/>
            <person name="Skarshewski A."/>
            <person name="Chaumeil P.A."/>
            <person name="Hugenholtz P."/>
        </authorList>
    </citation>
    <scope>NUCLEOTIDE SEQUENCE [LARGE SCALE GENOMIC DNA]</scope>
    <source>
        <strain evidence="11">UBA9905</strain>
    </source>
</reference>
<comment type="caution">
    <text evidence="12">The sequence shown here is derived from an EMBL/GenBank/DDBJ whole genome shotgun (WGS) entry which is preliminary data.</text>
</comment>
<dbReference type="EMBL" id="DQBS01000133">
    <property type="protein sequence ID" value="HCO70062.1"/>
    <property type="molecule type" value="Genomic_DNA"/>
</dbReference>
<dbReference type="InterPro" id="IPR001478">
    <property type="entry name" value="PDZ"/>
</dbReference>
<dbReference type="Proteomes" id="UP000055014">
    <property type="component" value="Unassembled WGS sequence"/>
</dbReference>
<feature type="active site" description="Charge relay system" evidence="7">
    <location>
        <position position="204"/>
    </location>
</feature>
<organism evidence="12 14">
    <name type="scientific">Mesotoga infera</name>
    <dbReference type="NCBI Taxonomy" id="1236046"/>
    <lineage>
        <taxon>Bacteria</taxon>
        <taxon>Thermotogati</taxon>
        <taxon>Thermotogota</taxon>
        <taxon>Thermotogae</taxon>
        <taxon>Kosmotogales</taxon>
        <taxon>Kosmotogaceae</taxon>
        <taxon>Mesotoga</taxon>
    </lineage>
</organism>
<evidence type="ECO:0000259" key="10">
    <source>
        <dbReference type="PROSITE" id="PS50106"/>
    </source>
</evidence>
<dbReference type="EMBL" id="LGGW01000007">
    <property type="protein sequence ID" value="KUK91198.1"/>
    <property type="molecule type" value="Genomic_DNA"/>
</dbReference>
<dbReference type="Proteomes" id="UP000264215">
    <property type="component" value="Unassembled WGS sequence"/>
</dbReference>
<evidence type="ECO:0000313" key="14">
    <source>
        <dbReference type="Proteomes" id="UP000054260"/>
    </source>
</evidence>
<feature type="binding site" evidence="8">
    <location>
        <position position="46"/>
    </location>
    <ligand>
        <name>substrate</name>
    </ligand>
</feature>
<dbReference type="Pfam" id="PF13365">
    <property type="entry name" value="Trypsin_2"/>
    <property type="match status" value="1"/>
</dbReference>
<dbReference type="InterPro" id="IPR043504">
    <property type="entry name" value="Peptidase_S1_PA_chymotrypsin"/>
</dbReference>
<dbReference type="Pfam" id="PF13180">
    <property type="entry name" value="PDZ_2"/>
    <property type="match status" value="1"/>
</dbReference>
<comment type="similarity">
    <text evidence="1">Belongs to the peptidase S1C family.</text>
</comment>
<dbReference type="Proteomes" id="UP000054260">
    <property type="component" value="Unassembled WGS sequence"/>
</dbReference>
<keyword evidence="3" id="KW-0732">Signal</keyword>
<accession>A0A101H186</accession>
<evidence type="ECO:0000313" key="12">
    <source>
        <dbReference type="EMBL" id="KUK68493.1"/>
    </source>
</evidence>
<feature type="binding site" evidence="8">
    <location>
        <position position="95"/>
    </location>
    <ligand>
        <name>substrate</name>
    </ligand>
</feature>
<evidence type="ECO:0000256" key="4">
    <source>
        <dbReference type="ARBA" id="ARBA00022737"/>
    </source>
</evidence>
<feature type="binding site" evidence="8">
    <location>
        <begin position="202"/>
        <end position="204"/>
    </location>
    <ligand>
        <name>substrate</name>
    </ligand>
</feature>
<keyword evidence="5" id="KW-0378">Hydrolase</keyword>
<keyword evidence="6" id="KW-0720">Serine protease</keyword>
<evidence type="ECO:0000256" key="7">
    <source>
        <dbReference type="PIRSR" id="PIRSR611782-1"/>
    </source>
</evidence>
<evidence type="ECO:0000256" key="3">
    <source>
        <dbReference type="ARBA" id="ARBA00022729"/>
    </source>
</evidence>
<protein>
    <submittedName>
        <fullName evidence="11 12">Serine protease</fullName>
    </submittedName>
</protein>
<dbReference type="EMBL" id="LGGH01000010">
    <property type="protein sequence ID" value="KUK68493.1"/>
    <property type="molecule type" value="Genomic_DNA"/>
</dbReference>
<evidence type="ECO:0000313" key="11">
    <source>
        <dbReference type="EMBL" id="HCO70062.1"/>
    </source>
</evidence>
<evidence type="ECO:0000256" key="9">
    <source>
        <dbReference type="SAM" id="MobiDB-lite"/>
    </source>
</evidence>
<evidence type="ECO:0000256" key="1">
    <source>
        <dbReference type="ARBA" id="ARBA00010541"/>
    </source>
</evidence>
<evidence type="ECO:0000256" key="8">
    <source>
        <dbReference type="PIRSR" id="PIRSR611782-2"/>
    </source>
</evidence>
<evidence type="ECO:0000313" key="15">
    <source>
        <dbReference type="Proteomes" id="UP000055014"/>
    </source>
</evidence>
<evidence type="ECO:0000256" key="2">
    <source>
        <dbReference type="ARBA" id="ARBA00022670"/>
    </source>
</evidence>
<dbReference type="PROSITE" id="PS50106">
    <property type="entry name" value="PDZ"/>
    <property type="match status" value="1"/>
</dbReference>
<dbReference type="PANTHER" id="PTHR43343">
    <property type="entry name" value="PEPTIDASE S12"/>
    <property type="match status" value="1"/>
</dbReference>
<name>A0A101H186_9BACT</name>
<dbReference type="InterPro" id="IPR009003">
    <property type="entry name" value="Peptidase_S1_PA"/>
</dbReference>
<feature type="region of interest" description="Disordered" evidence="9">
    <location>
        <begin position="352"/>
        <end position="372"/>
    </location>
</feature>
<dbReference type="PATRIC" id="fig|1236046.5.peg.934"/>
<dbReference type="InterPro" id="IPR051201">
    <property type="entry name" value="Chloro_Bact_Ser_Proteases"/>
</dbReference>
<keyword evidence="4" id="KW-0677">Repeat</keyword>
<dbReference type="SMART" id="SM00228">
    <property type="entry name" value="PDZ"/>
    <property type="match status" value="2"/>
</dbReference>
<dbReference type="InterPro" id="IPR001940">
    <property type="entry name" value="Peptidase_S1C"/>
</dbReference>
<gene>
    <name evidence="11" type="ORF">DIT26_05710</name>
    <name evidence="12" type="ORF">XD86_0150</name>
    <name evidence="13" type="ORF">XE02_0160</name>
</gene>
<dbReference type="SUPFAM" id="SSF50156">
    <property type="entry name" value="PDZ domain-like"/>
    <property type="match status" value="2"/>
</dbReference>
<dbReference type="PRINTS" id="PR00834">
    <property type="entry name" value="PROTEASES2C"/>
</dbReference>
<sequence length="466" mass="49881">MRKVLVVVVVVLLSVASLALVNEGYESPVVNVVQAAGPAVVKIDVEATRKYSITDPFGFEDFFRRFFGEIPDQKVSGVGSGFIFSKDGYIFTNEHVVSGAKKITVSMLDGNSYPAKYIGGDAELDIAVIKIDPDGIDLPTVELGKSDSLRIGEWAIAIGNPFGLKHTVTLGVISAVGRQLPKPDGNGVYSNLIQTDAAINPGNSGGPLLNIHGQVIGINTAIISPDVGTSLGFAIPIDVAMRFVDSIIETGSVQRAYLGVYMDTVTEAISRSLGLKVESGALITDVVPGSAAEKAGVKPQDVIIGFENLEITNSSELRAAVLNYPAGSEVKITIDRFGERIVLTAVLGSLSQESESSSPDDTEESKTFESSLGVSVSEITPEDRERLGLPSEFRGVIVRKVDSEGIVYRLGISKDDVITRLSINGNQEPIENVNDFKAHVEKIKKGDYVAFFVYRSGVRFVASFQF</sequence>
<feature type="domain" description="PDZ" evidence="10">
    <location>
        <begin position="259"/>
        <end position="338"/>
    </location>
</feature>
<proteinExistence type="inferred from homology"/>
<feature type="active site" description="Charge relay system" evidence="7">
    <location>
        <position position="125"/>
    </location>
</feature>
<reference evidence="12" key="1">
    <citation type="journal article" date="2015" name="MBio">
        <title>Genome-resolved metagenomic analysis reveals roles for candidate phyla and other microbial community members in biogeochemical transformations in oil reservoirs.</title>
        <authorList>
            <person name="Hu P."/>
            <person name="Tom L."/>
            <person name="Singh A."/>
            <person name="Thomas B.C."/>
            <person name="Baker B.J."/>
            <person name="Piceno Y.M."/>
            <person name="Andersen G.L."/>
            <person name="Banfield J.F."/>
        </authorList>
    </citation>
    <scope>NUCLEOTIDE SEQUENCE [LARGE SCALE GENOMIC DNA]</scope>
    <source>
        <strain evidence="12">46_47</strain>
        <strain evidence="13">46_70</strain>
    </source>
</reference>
<dbReference type="GO" id="GO:0006508">
    <property type="term" value="P:proteolysis"/>
    <property type="evidence" value="ECO:0007669"/>
    <property type="project" value="UniProtKB-KW"/>
</dbReference>
<evidence type="ECO:0000313" key="13">
    <source>
        <dbReference type="EMBL" id="KUK91198.1"/>
    </source>
</evidence>
<dbReference type="Gene3D" id="2.30.42.10">
    <property type="match status" value="2"/>
</dbReference>
<dbReference type="NCBIfam" id="TIGR02037">
    <property type="entry name" value="degP_htrA_DO"/>
    <property type="match status" value="1"/>
</dbReference>
<dbReference type="Gene3D" id="2.40.10.10">
    <property type="entry name" value="Trypsin-like serine proteases"/>
    <property type="match status" value="2"/>
</dbReference>
<evidence type="ECO:0000313" key="16">
    <source>
        <dbReference type="Proteomes" id="UP000264215"/>
    </source>
</evidence>
<dbReference type="PANTHER" id="PTHR43343:SF3">
    <property type="entry name" value="PROTEASE DO-LIKE 8, CHLOROPLASTIC"/>
    <property type="match status" value="1"/>
</dbReference>
<evidence type="ECO:0000256" key="5">
    <source>
        <dbReference type="ARBA" id="ARBA00022801"/>
    </source>
</evidence>
<dbReference type="AlphaFoldDB" id="A0A101H186"/>
<feature type="active site" description="Charge relay system" evidence="7">
    <location>
        <position position="95"/>
    </location>
</feature>
<feature type="binding site" evidence="8">
    <location>
        <position position="125"/>
    </location>
    <ligand>
        <name>substrate</name>
    </ligand>
</feature>
<dbReference type="GO" id="GO:0004252">
    <property type="term" value="F:serine-type endopeptidase activity"/>
    <property type="evidence" value="ECO:0007669"/>
    <property type="project" value="InterPro"/>
</dbReference>
<keyword evidence="2 12" id="KW-0645">Protease</keyword>
<reference evidence="14 15" key="2">
    <citation type="journal article" date="2015" name="MBio">
        <title>Genome-Resolved Metagenomic Analysis Reveals Roles for Candidate Phyla and Other Microbial Community Members in Biogeochemical Transformations in Oil Reservoirs.</title>
        <authorList>
            <person name="Hu P."/>
            <person name="Tom L."/>
            <person name="Singh A."/>
            <person name="Thomas B.C."/>
            <person name="Baker B.J."/>
            <person name="Piceno Y.M."/>
            <person name="Andersen G.L."/>
            <person name="Banfield J.F."/>
        </authorList>
    </citation>
    <scope>NUCLEOTIDE SEQUENCE [LARGE SCALE GENOMIC DNA]</scope>
</reference>